<reference evidence="2" key="2">
    <citation type="submission" date="2022-01" db="EMBL/GenBank/DDBJ databases">
        <authorList>
            <person name="Yamashiro T."/>
            <person name="Shiraishi A."/>
            <person name="Satake H."/>
            <person name="Nakayama K."/>
        </authorList>
    </citation>
    <scope>NUCLEOTIDE SEQUENCE</scope>
</reference>
<evidence type="ECO:0000313" key="3">
    <source>
        <dbReference type="Proteomes" id="UP001151760"/>
    </source>
</evidence>
<reference evidence="2" key="1">
    <citation type="journal article" date="2022" name="Int. J. Mol. Sci.">
        <title>Draft Genome of Tanacetum Coccineum: Genomic Comparison of Closely Related Tanacetum-Family Plants.</title>
        <authorList>
            <person name="Yamashiro T."/>
            <person name="Shiraishi A."/>
            <person name="Nakayama K."/>
            <person name="Satake H."/>
        </authorList>
    </citation>
    <scope>NUCLEOTIDE SEQUENCE</scope>
</reference>
<dbReference type="EMBL" id="BQNB010016150">
    <property type="protein sequence ID" value="GJT48385.1"/>
    <property type="molecule type" value="Genomic_DNA"/>
</dbReference>
<organism evidence="2 3">
    <name type="scientific">Tanacetum coccineum</name>
    <dbReference type="NCBI Taxonomy" id="301880"/>
    <lineage>
        <taxon>Eukaryota</taxon>
        <taxon>Viridiplantae</taxon>
        <taxon>Streptophyta</taxon>
        <taxon>Embryophyta</taxon>
        <taxon>Tracheophyta</taxon>
        <taxon>Spermatophyta</taxon>
        <taxon>Magnoliopsida</taxon>
        <taxon>eudicotyledons</taxon>
        <taxon>Gunneridae</taxon>
        <taxon>Pentapetalae</taxon>
        <taxon>asterids</taxon>
        <taxon>campanulids</taxon>
        <taxon>Asterales</taxon>
        <taxon>Asteraceae</taxon>
        <taxon>Asteroideae</taxon>
        <taxon>Anthemideae</taxon>
        <taxon>Anthemidinae</taxon>
        <taxon>Tanacetum</taxon>
    </lineage>
</organism>
<feature type="compositionally biased region" description="Acidic residues" evidence="1">
    <location>
        <begin position="33"/>
        <end position="45"/>
    </location>
</feature>
<sequence length="82" mass="9273">MDPSRSRAPRWLNKQQSNQLPDNERSDPHDHPNDDDDNMVEDERSEVDVSNLIDKQRKLMGSRENGTGSGNGAKVDKEVDVV</sequence>
<proteinExistence type="predicted"/>
<keyword evidence="3" id="KW-1185">Reference proteome</keyword>
<protein>
    <submittedName>
        <fullName evidence="2">Uncharacterized protein</fullName>
    </submittedName>
</protein>
<dbReference type="Proteomes" id="UP001151760">
    <property type="component" value="Unassembled WGS sequence"/>
</dbReference>
<feature type="region of interest" description="Disordered" evidence="1">
    <location>
        <begin position="1"/>
        <end position="82"/>
    </location>
</feature>
<accession>A0ABQ5EBV1</accession>
<comment type="caution">
    <text evidence="2">The sequence shown here is derived from an EMBL/GenBank/DDBJ whole genome shotgun (WGS) entry which is preliminary data.</text>
</comment>
<feature type="compositionally biased region" description="Basic and acidic residues" evidence="1">
    <location>
        <begin position="22"/>
        <end position="32"/>
    </location>
</feature>
<gene>
    <name evidence="2" type="ORF">Tco_0974542</name>
</gene>
<evidence type="ECO:0000313" key="2">
    <source>
        <dbReference type="EMBL" id="GJT48385.1"/>
    </source>
</evidence>
<name>A0ABQ5EBV1_9ASTR</name>
<evidence type="ECO:0000256" key="1">
    <source>
        <dbReference type="SAM" id="MobiDB-lite"/>
    </source>
</evidence>